<feature type="chain" id="PRO_5046900023" description="UrcA family protein" evidence="1">
    <location>
        <begin position="29"/>
        <end position="78"/>
    </location>
</feature>
<evidence type="ECO:0008006" key="4">
    <source>
        <dbReference type="Google" id="ProtNLM"/>
    </source>
</evidence>
<reference evidence="2" key="1">
    <citation type="submission" date="2022-05" db="EMBL/GenBank/DDBJ databases">
        <authorList>
            <person name="Park J.-S."/>
        </authorList>
    </citation>
    <scope>NUCLEOTIDE SEQUENCE</scope>
    <source>
        <strain evidence="2">2012CJ41-6</strain>
    </source>
</reference>
<feature type="signal peptide" evidence="1">
    <location>
        <begin position="1"/>
        <end position="28"/>
    </location>
</feature>
<gene>
    <name evidence="2" type="ORF">M3P21_09685</name>
</gene>
<dbReference type="Proteomes" id="UP001203880">
    <property type="component" value="Unassembled WGS sequence"/>
</dbReference>
<organism evidence="2 3">
    <name type="scientific">Ruegeria spongiae</name>
    <dbReference type="NCBI Taxonomy" id="2942209"/>
    <lineage>
        <taxon>Bacteria</taxon>
        <taxon>Pseudomonadati</taxon>
        <taxon>Pseudomonadota</taxon>
        <taxon>Alphaproteobacteria</taxon>
        <taxon>Rhodobacterales</taxon>
        <taxon>Roseobacteraceae</taxon>
        <taxon>Ruegeria</taxon>
    </lineage>
</organism>
<sequence>MAFQNIIRRSMTLLAAAMVSALPSVSFAQDSESLDLSGEIEALLTFRTEQTEVKIEQCALEIFTRYSRPCGDVPAGAK</sequence>
<evidence type="ECO:0000313" key="2">
    <source>
        <dbReference type="EMBL" id="MCL6283798.1"/>
    </source>
</evidence>
<dbReference type="EMBL" id="JAMFMB010000010">
    <property type="protein sequence ID" value="MCL6283798.1"/>
    <property type="molecule type" value="Genomic_DNA"/>
</dbReference>
<accession>A0ABT0Q3Q4</accession>
<evidence type="ECO:0000313" key="3">
    <source>
        <dbReference type="Proteomes" id="UP001203880"/>
    </source>
</evidence>
<dbReference type="RefSeq" id="WP_249709641.1">
    <property type="nucleotide sequence ID" value="NZ_JAMFMB010000010.1"/>
</dbReference>
<keyword evidence="1" id="KW-0732">Signal</keyword>
<name>A0ABT0Q3Q4_9RHOB</name>
<comment type="caution">
    <text evidence="2">The sequence shown here is derived from an EMBL/GenBank/DDBJ whole genome shotgun (WGS) entry which is preliminary data.</text>
</comment>
<protein>
    <recommendedName>
        <fullName evidence="4">UrcA family protein</fullName>
    </recommendedName>
</protein>
<keyword evidence="3" id="KW-1185">Reference proteome</keyword>
<evidence type="ECO:0000256" key="1">
    <source>
        <dbReference type="SAM" id="SignalP"/>
    </source>
</evidence>
<proteinExistence type="predicted"/>